<dbReference type="Proteomes" id="UP000241209">
    <property type="component" value="Unassembled WGS sequence"/>
</dbReference>
<protein>
    <submittedName>
        <fullName evidence="2">Uncharacterized protein</fullName>
    </submittedName>
</protein>
<sequence length="92" mass="10725">MLKRFFKALLDSLIMLMAISNVFWLLNKLEVDARGIENVMNESQYDSWAFVNFYDLEVFNIAVSLLIVILVIYVLFKVFVIKSNKKSINKNA</sequence>
<dbReference type="RefSeq" id="WP_107556611.1">
    <property type="nucleotide sequence ID" value="NZ_PZFK01000002.1"/>
</dbReference>
<evidence type="ECO:0000256" key="1">
    <source>
        <dbReference type="SAM" id="Phobius"/>
    </source>
</evidence>
<proteinExistence type="predicted"/>
<evidence type="ECO:0000313" key="3">
    <source>
        <dbReference type="Proteomes" id="UP000241209"/>
    </source>
</evidence>
<feature type="transmembrane region" description="Helical" evidence="1">
    <location>
        <begin position="9"/>
        <end position="26"/>
    </location>
</feature>
<reference evidence="2 3" key="1">
    <citation type="journal article" date="2016" name="Front. Microbiol.">
        <title>Comprehensive Phylogenetic Analysis of Bovine Non-aureus Staphylococci Species Based on Whole-Genome Sequencing.</title>
        <authorList>
            <person name="Naushad S."/>
            <person name="Barkema H.W."/>
            <person name="Luby C."/>
            <person name="Condas L.A."/>
            <person name="Nobrega D.B."/>
            <person name="Carson D.A."/>
            <person name="De Buck J."/>
        </authorList>
    </citation>
    <scope>NUCLEOTIDE SEQUENCE [LARGE SCALE GENOMIC DNA]</scope>
    <source>
        <strain evidence="2 3">SNUC 2204</strain>
    </source>
</reference>
<keyword evidence="1" id="KW-0472">Membrane</keyword>
<evidence type="ECO:0000313" key="2">
    <source>
        <dbReference type="EMBL" id="PTI30992.1"/>
    </source>
</evidence>
<gene>
    <name evidence="2" type="ORF">BU072_01560</name>
</gene>
<feature type="transmembrane region" description="Helical" evidence="1">
    <location>
        <begin position="58"/>
        <end position="80"/>
    </location>
</feature>
<keyword evidence="1" id="KW-1133">Transmembrane helix</keyword>
<organism evidence="2 3">
    <name type="scientific">Mammaliicoccus vitulinus</name>
    <dbReference type="NCBI Taxonomy" id="71237"/>
    <lineage>
        <taxon>Bacteria</taxon>
        <taxon>Bacillati</taxon>
        <taxon>Bacillota</taxon>
        <taxon>Bacilli</taxon>
        <taxon>Bacillales</taxon>
        <taxon>Staphylococcaceae</taxon>
        <taxon>Mammaliicoccus</taxon>
    </lineage>
</organism>
<name>A0A2T4PWX8_9STAP</name>
<comment type="caution">
    <text evidence="2">The sequence shown here is derived from an EMBL/GenBank/DDBJ whole genome shotgun (WGS) entry which is preliminary data.</text>
</comment>
<keyword evidence="1" id="KW-0812">Transmembrane</keyword>
<accession>A0A2T4PWX8</accession>
<dbReference type="AlphaFoldDB" id="A0A2T4PWX8"/>
<dbReference type="EMBL" id="PZFK01000002">
    <property type="protein sequence ID" value="PTI30992.1"/>
    <property type="molecule type" value="Genomic_DNA"/>
</dbReference>